<gene>
    <name evidence="2" type="ORF">LQE92_02730</name>
</gene>
<feature type="transmembrane region" description="Helical" evidence="1">
    <location>
        <begin position="106"/>
        <end position="127"/>
    </location>
</feature>
<protein>
    <submittedName>
        <fullName evidence="2">DUF6512 family protein</fullName>
    </submittedName>
</protein>
<dbReference type="InterPro" id="IPR045407">
    <property type="entry name" value="DUF6512"/>
</dbReference>
<accession>A0AAP2RIM5</accession>
<evidence type="ECO:0000313" key="2">
    <source>
        <dbReference type="EMBL" id="MCD2491543.1"/>
    </source>
</evidence>
<dbReference type="EMBL" id="JAJNOR010000001">
    <property type="protein sequence ID" value="MCD2491543.1"/>
    <property type="molecule type" value="Genomic_DNA"/>
</dbReference>
<keyword evidence="1" id="KW-0472">Membrane</keyword>
<dbReference type="AlphaFoldDB" id="A0AAP2RIM5"/>
<evidence type="ECO:0000256" key="1">
    <source>
        <dbReference type="SAM" id="Phobius"/>
    </source>
</evidence>
<keyword evidence="3" id="KW-1185">Reference proteome</keyword>
<feature type="transmembrane region" description="Helical" evidence="1">
    <location>
        <begin position="81"/>
        <end position="100"/>
    </location>
</feature>
<feature type="transmembrane region" description="Helical" evidence="1">
    <location>
        <begin position="139"/>
        <end position="160"/>
    </location>
</feature>
<dbReference type="Proteomes" id="UP001299265">
    <property type="component" value="Unassembled WGS sequence"/>
</dbReference>
<dbReference type="Pfam" id="PF20122">
    <property type="entry name" value="DUF6512"/>
    <property type="match status" value="1"/>
</dbReference>
<dbReference type="RefSeq" id="WP_231061468.1">
    <property type="nucleotide sequence ID" value="NZ_JAJNOR010000001.1"/>
</dbReference>
<evidence type="ECO:0000313" key="3">
    <source>
        <dbReference type="Proteomes" id="UP001299265"/>
    </source>
</evidence>
<feature type="transmembrane region" description="Helical" evidence="1">
    <location>
        <begin position="12"/>
        <end position="32"/>
    </location>
</feature>
<comment type="caution">
    <text evidence="2">The sequence shown here is derived from an EMBL/GenBank/DDBJ whole genome shotgun (WGS) entry which is preliminary data.</text>
</comment>
<sequence length="170" mass="19187">MNTEHKKLFHYTLLGILLVSVFGSLLHFAYGASGENFLVGLISPVNESTWEHMKLLFFPMLLYLLLALPRLKSAWPCAVSALPSGILAGIFLIPVLFYTYSGVLGFHNLILDIAVFLVSVVIGFLIFYRRTLNCRSKKYTLFLNLLLMVIVVLFFLFTYFPPSIGLFVSP</sequence>
<proteinExistence type="predicted"/>
<keyword evidence="1" id="KW-1133">Transmembrane helix</keyword>
<name>A0AAP2RIM5_9FIRM</name>
<keyword evidence="1" id="KW-0812">Transmembrane</keyword>
<organism evidence="2 3">
    <name type="scientific">Lientehia hominis</name>
    <dbReference type="NCBI Taxonomy" id="2897778"/>
    <lineage>
        <taxon>Bacteria</taxon>
        <taxon>Bacillati</taxon>
        <taxon>Bacillota</taxon>
        <taxon>Clostridia</taxon>
        <taxon>Lachnospirales</taxon>
        <taxon>Lachnospiraceae</taxon>
        <taxon>Lientehia</taxon>
    </lineage>
</organism>
<reference evidence="2 3" key="1">
    <citation type="submission" date="2021-11" db="EMBL/GenBank/DDBJ databases">
        <title>Lacrimispora sp. nov. NSJ-141 isolated from human feces.</title>
        <authorList>
            <person name="Abdugheni R."/>
        </authorList>
    </citation>
    <scope>NUCLEOTIDE SEQUENCE [LARGE SCALE GENOMIC DNA]</scope>
    <source>
        <strain evidence="2 3">NSJ-141</strain>
    </source>
</reference>
<feature type="transmembrane region" description="Helical" evidence="1">
    <location>
        <begin position="52"/>
        <end position="69"/>
    </location>
</feature>